<comment type="caution">
    <text evidence="2">The sequence shown here is derived from an EMBL/GenBank/DDBJ whole genome shotgun (WGS) entry which is preliminary data.</text>
</comment>
<proteinExistence type="predicted"/>
<accession>A0ABP1S164</accession>
<evidence type="ECO:0000313" key="3">
    <source>
        <dbReference type="Proteomes" id="UP001642540"/>
    </source>
</evidence>
<keyword evidence="1" id="KW-0472">Membrane</keyword>
<keyword evidence="1" id="KW-1133">Transmembrane helix</keyword>
<evidence type="ECO:0008006" key="4">
    <source>
        <dbReference type="Google" id="ProtNLM"/>
    </source>
</evidence>
<reference evidence="2 3" key="1">
    <citation type="submission" date="2024-08" db="EMBL/GenBank/DDBJ databases">
        <authorList>
            <person name="Cucini C."/>
            <person name="Frati F."/>
        </authorList>
    </citation>
    <scope>NUCLEOTIDE SEQUENCE [LARGE SCALE GENOMIC DNA]</scope>
</reference>
<feature type="transmembrane region" description="Helical" evidence="1">
    <location>
        <begin position="86"/>
        <end position="107"/>
    </location>
</feature>
<sequence length="128" mass="14557">MLGISTQKVSWNSNRIHLSTFRMLVLACLMTLSSLLMIFATFHRPGKLFLGVFLLPEINVALLLTDEKLADKNFHLHLNTSGLEWTLLYLCIGILRTIYFLLVHYLLKEVAGGIKENQVVENDKVVDV</sequence>
<feature type="transmembrane region" description="Helical" evidence="1">
    <location>
        <begin position="21"/>
        <end position="42"/>
    </location>
</feature>
<gene>
    <name evidence="2" type="ORF">ODALV1_LOCUS28252</name>
</gene>
<keyword evidence="1" id="KW-0812">Transmembrane</keyword>
<organism evidence="2 3">
    <name type="scientific">Orchesella dallaii</name>
    <dbReference type="NCBI Taxonomy" id="48710"/>
    <lineage>
        <taxon>Eukaryota</taxon>
        <taxon>Metazoa</taxon>
        <taxon>Ecdysozoa</taxon>
        <taxon>Arthropoda</taxon>
        <taxon>Hexapoda</taxon>
        <taxon>Collembola</taxon>
        <taxon>Entomobryomorpha</taxon>
        <taxon>Entomobryoidea</taxon>
        <taxon>Orchesellidae</taxon>
        <taxon>Orchesellinae</taxon>
        <taxon>Orchesella</taxon>
    </lineage>
</organism>
<name>A0ABP1S164_9HEXA</name>
<dbReference type="EMBL" id="CAXLJM020000135">
    <property type="protein sequence ID" value="CAL8140348.1"/>
    <property type="molecule type" value="Genomic_DNA"/>
</dbReference>
<evidence type="ECO:0000313" key="2">
    <source>
        <dbReference type="EMBL" id="CAL8140348.1"/>
    </source>
</evidence>
<keyword evidence="3" id="KW-1185">Reference proteome</keyword>
<dbReference type="Proteomes" id="UP001642540">
    <property type="component" value="Unassembled WGS sequence"/>
</dbReference>
<evidence type="ECO:0000256" key="1">
    <source>
        <dbReference type="SAM" id="Phobius"/>
    </source>
</evidence>
<protein>
    <recommendedName>
        <fullName evidence="4">Transmembrane protein</fullName>
    </recommendedName>
</protein>